<protein>
    <submittedName>
        <fullName evidence="4">Radical SAM protein</fullName>
    </submittedName>
</protein>
<feature type="non-terminal residue" evidence="4">
    <location>
        <position position="301"/>
    </location>
</feature>
<feature type="domain" description="MTTase N-terminal" evidence="2">
    <location>
        <begin position="5"/>
        <end position="114"/>
    </location>
</feature>
<dbReference type="PROSITE" id="PS51449">
    <property type="entry name" value="MTTASE_N"/>
    <property type="match status" value="1"/>
</dbReference>
<evidence type="ECO:0000313" key="5">
    <source>
        <dbReference type="Proteomes" id="UP000698963"/>
    </source>
</evidence>
<dbReference type="GO" id="GO:0005829">
    <property type="term" value="C:cytosol"/>
    <property type="evidence" value="ECO:0007669"/>
    <property type="project" value="TreeGrafter"/>
</dbReference>
<dbReference type="SUPFAM" id="SSF102114">
    <property type="entry name" value="Radical SAM enzymes"/>
    <property type="match status" value="1"/>
</dbReference>
<dbReference type="PROSITE" id="PS01278">
    <property type="entry name" value="MTTASE_RADICAL"/>
    <property type="match status" value="1"/>
</dbReference>
<proteinExistence type="predicted"/>
<comment type="cofactor">
    <cofactor evidence="1">
        <name>[4Fe-4S] cluster</name>
        <dbReference type="ChEBI" id="CHEBI:49883"/>
    </cofactor>
</comment>
<dbReference type="InterPro" id="IPR013848">
    <property type="entry name" value="Methylthiotransferase_N"/>
</dbReference>
<name>A0A921AY69_9BACT</name>
<dbReference type="PANTHER" id="PTHR43020">
    <property type="entry name" value="CDK5 REGULATORY SUBUNIT-ASSOCIATED PROTEIN 1"/>
    <property type="match status" value="1"/>
</dbReference>
<dbReference type="InterPro" id="IPR023404">
    <property type="entry name" value="rSAM_horseshoe"/>
</dbReference>
<dbReference type="SFLD" id="SFLDS00029">
    <property type="entry name" value="Radical_SAM"/>
    <property type="match status" value="1"/>
</dbReference>
<feature type="domain" description="Radical SAM core" evidence="3">
    <location>
        <begin position="135"/>
        <end position="301"/>
    </location>
</feature>
<accession>A0A921AY69</accession>
<evidence type="ECO:0000259" key="3">
    <source>
        <dbReference type="PROSITE" id="PS51918"/>
    </source>
</evidence>
<reference evidence="4" key="2">
    <citation type="submission" date="2021-09" db="EMBL/GenBank/DDBJ databases">
        <authorList>
            <person name="Gilroy R."/>
        </authorList>
    </citation>
    <scope>NUCLEOTIDE SEQUENCE</scope>
    <source>
        <strain evidence="4">ChiGjej2B2-19336</strain>
    </source>
</reference>
<dbReference type="PANTHER" id="PTHR43020:SF2">
    <property type="entry name" value="MITOCHONDRIAL TRNA METHYLTHIOTRANSFERASE CDK5RAP1"/>
    <property type="match status" value="1"/>
</dbReference>
<dbReference type="GO" id="GO:0035597">
    <property type="term" value="F:tRNA-2-methylthio-N(6)-dimethylallyladenosine(37) synthase activity"/>
    <property type="evidence" value="ECO:0007669"/>
    <property type="project" value="TreeGrafter"/>
</dbReference>
<evidence type="ECO:0000313" key="4">
    <source>
        <dbReference type="EMBL" id="HJD98054.1"/>
    </source>
</evidence>
<dbReference type="GO" id="GO:0051539">
    <property type="term" value="F:4 iron, 4 sulfur cluster binding"/>
    <property type="evidence" value="ECO:0007669"/>
    <property type="project" value="UniProtKB-KW"/>
</dbReference>
<reference evidence="4" key="1">
    <citation type="journal article" date="2021" name="PeerJ">
        <title>Extensive microbial diversity within the chicken gut microbiome revealed by metagenomics and culture.</title>
        <authorList>
            <person name="Gilroy R."/>
            <person name="Ravi A."/>
            <person name="Getino M."/>
            <person name="Pursley I."/>
            <person name="Horton D.L."/>
            <person name="Alikhan N.F."/>
            <person name="Baker D."/>
            <person name="Gharbi K."/>
            <person name="Hall N."/>
            <person name="Watson M."/>
            <person name="Adriaenssens E.M."/>
            <person name="Foster-Nyarko E."/>
            <person name="Jarju S."/>
            <person name="Secka A."/>
            <person name="Antonio M."/>
            <person name="Oren A."/>
            <person name="Chaudhuri R.R."/>
            <person name="La Ragione R."/>
            <person name="Hildebrand F."/>
            <person name="Pallen M.J."/>
        </authorList>
    </citation>
    <scope>NUCLEOTIDE SEQUENCE</scope>
    <source>
        <strain evidence="4">ChiGjej2B2-19336</strain>
    </source>
</reference>
<dbReference type="PROSITE" id="PS51918">
    <property type="entry name" value="RADICAL_SAM"/>
    <property type="match status" value="1"/>
</dbReference>
<dbReference type="Proteomes" id="UP000698963">
    <property type="component" value="Unassembled WGS sequence"/>
</dbReference>
<dbReference type="InterPro" id="IPR020612">
    <property type="entry name" value="Methylthiotransferase_CS"/>
</dbReference>
<dbReference type="Gene3D" id="3.80.30.20">
    <property type="entry name" value="tm_1862 like domain"/>
    <property type="match status" value="1"/>
</dbReference>
<dbReference type="EMBL" id="DYZA01000213">
    <property type="protein sequence ID" value="HJD98054.1"/>
    <property type="molecule type" value="Genomic_DNA"/>
</dbReference>
<dbReference type="RefSeq" id="WP_304123414.1">
    <property type="nucleotide sequence ID" value="NZ_DYZA01000213.1"/>
</dbReference>
<evidence type="ECO:0000259" key="2">
    <source>
        <dbReference type="PROSITE" id="PS51449"/>
    </source>
</evidence>
<dbReference type="Pfam" id="PF04055">
    <property type="entry name" value="Radical_SAM"/>
    <property type="match status" value="1"/>
</dbReference>
<organism evidence="4 5">
    <name type="scientific">Mailhella massiliensis</name>
    <dbReference type="NCBI Taxonomy" id="1903261"/>
    <lineage>
        <taxon>Bacteria</taxon>
        <taxon>Pseudomonadati</taxon>
        <taxon>Thermodesulfobacteriota</taxon>
        <taxon>Desulfovibrionia</taxon>
        <taxon>Desulfovibrionales</taxon>
        <taxon>Desulfovibrionaceae</taxon>
        <taxon>Mailhella</taxon>
    </lineage>
</organism>
<gene>
    <name evidence="4" type="ORF">K8W16_10470</name>
</gene>
<sequence length="301" mass="33219">MEEVFRFYAVTYGCRVNQYETQAIREWWQSLGGVETDEPAEADVILIDSCAVTAEAVSDARQMARRLGRVNPRARIFAAGCAASSNPGDFALPGVAAVIPQREKYVLLSGHPLSMTDFSVPEEGRPRFAPFSIRSFRRARPVVKVQDGCSQGCAYCIIPLTRGPARSRPVEEILAETGRLLEAGYREIMISGVNLRQFHSDGGDGKNFWSLLRRMDAEFSPKWQGRARFRLSSLEPAQVTGAECLETLEGCRMLCPHLHLSLQSGSMAVLGRMGRSPYSPEGVAEAVGNMRRFWPVMGLGA</sequence>
<dbReference type="Pfam" id="PF00919">
    <property type="entry name" value="UPF0004"/>
    <property type="match status" value="1"/>
</dbReference>
<dbReference type="GO" id="GO:0046872">
    <property type="term" value="F:metal ion binding"/>
    <property type="evidence" value="ECO:0007669"/>
    <property type="project" value="UniProtKB-KW"/>
</dbReference>
<dbReference type="InterPro" id="IPR038135">
    <property type="entry name" value="Methylthiotransferase_N_sf"/>
</dbReference>
<evidence type="ECO:0000256" key="1">
    <source>
        <dbReference type="ARBA" id="ARBA00001966"/>
    </source>
</evidence>
<dbReference type="Gene3D" id="3.40.50.12160">
    <property type="entry name" value="Methylthiotransferase, N-terminal domain"/>
    <property type="match status" value="1"/>
</dbReference>
<comment type="caution">
    <text evidence="4">The sequence shown here is derived from an EMBL/GenBank/DDBJ whole genome shotgun (WGS) entry which is preliminary data.</text>
</comment>
<dbReference type="InterPro" id="IPR058240">
    <property type="entry name" value="rSAM_sf"/>
</dbReference>
<dbReference type="SFLD" id="SFLDG01082">
    <property type="entry name" value="B12-binding_domain_containing"/>
    <property type="match status" value="1"/>
</dbReference>
<dbReference type="InterPro" id="IPR007197">
    <property type="entry name" value="rSAM"/>
</dbReference>
<dbReference type="AlphaFoldDB" id="A0A921AY69"/>